<evidence type="ECO:0000256" key="3">
    <source>
        <dbReference type="ARBA" id="ARBA00012142"/>
    </source>
</evidence>
<dbReference type="InterPro" id="IPR011037">
    <property type="entry name" value="Pyrv_Knase-like_insert_dom_sf"/>
</dbReference>
<comment type="similarity">
    <text evidence="2 13">Belongs to the pyruvate kinase family.</text>
</comment>
<evidence type="ECO:0000259" key="15">
    <source>
        <dbReference type="Pfam" id="PF02887"/>
    </source>
</evidence>
<dbReference type="GO" id="GO:0016301">
    <property type="term" value="F:kinase activity"/>
    <property type="evidence" value="ECO:0007669"/>
    <property type="project" value="UniProtKB-KW"/>
</dbReference>
<dbReference type="Gene3D" id="3.40.1380.20">
    <property type="entry name" value="Pyruvate kinase, C-terminal domain"/>
    <property type="match status" value="1"/>
</dbReference>
<dbReference type="NCBIfam" id="TIGR01064">
    <property type="entry name" value="pyruv_kin"/>
    <property type="match status" value="1"/>
</dbReference>
<comment type="caution">
    <text evidence="16">The sequence shown here is derived from an EMBL/GenBank/DDBJ whole genome shotgun (WGS) entry which is preliminary data.</text>
</comment>
<keyword evidence="17" id="KW-1185">Reference proteome</keyword>
<evidence type="ECO:0000256" key="11">
    <source>
        <dbReference type="ARBA" id="ARBA00023317"/>
    </source>
</evidence>
<dbReference type="SUPFAM" id="SSF50800">
    <property type="entry name" value="PK beta-barrel domain-like"/>
    <property type="match status" value="1"/>
</dbReference>
<keyword evidence="10 13" id="KW-0324">Glycolysis</keyword>
<dbReference type="Proteomes" id="UP001569414">
    <property type="component" value="Unassembled WGS sequence"/>
</dbReference>
<reference evidence="16 17" key="1">
    <citation type="submission" date="2024-08" db="EMBL/GenBank/DDBJ databases">
        <authorList>
            <person name="Ishaq N."/>
        </authorList>
    </citation>
    <scope>NUCLEOTIDE SEQUENCE [LARGE SCALE GENOMIC DNA]</scope>
    <source>
        <strain evidence="16 17">JCM 30400</strain>
    </source>
</reference>
<proteinExistence type="inferred from homology"/>
<dbReference type="InterPro" id="IPR040442">
    <property type="entry name" value="Pyrv_kinase-like_dom_sf"/>
</dbReference>
<evidence type="ECO:0000256" key="4">
    <source>
        <dbReference type="ARBA" id="ARBA00022679"/>
    </source>
</evidence>
<dbReference type="RefSeq" id="WP_371843739.1">
    <property type="nucleotide sequence ID" value="NZ_JBGMEL010000011.1"/>
</dbReference>
<organism evidence="16 17">
    <name type="scientific">Microbulbifer echini</name>
    <dbReference type="NCBI Taxonomy" id="1529067"/>
    <lineage>
        <taxon>Bacteria</taxon>
        <taxon>Pseudomonadati</taxon>
        <taxon>Pseudomonadota</taxon>
        <taxon>Gammaproteobacteria</taxon>
        <taxon>Cellvibrionales</taxon>
        <taxon>Microbulbiferaceae</taxon>
        <taxon>Microbulbifer</taxon>
    </lineage>
</organism>
<comment type="catalytic activity">
    <reaction evidence="13">
        <text>pyruvate + ATP = phosphoenolpyruvate + ADP + H(+)</text>
        <dbReference type="Rhea" id="RHEA:18157"/>
        <dbReference type="ChEBI" id="CHEBI:15361"/>
        <dbReference type="ChEBI" id="CHEBI:15378"/>
        <dbReference type="ChEBI" id="CHEBI:30616"/>
        <dbReference type="ChEBI" id="CHEBI:58702"/>
        <dbReference type="ChEBI" id="CHEBI:456216"/>
        <dbReference type="EC" id="2.7.1.40"/>
    </reaction>
</comment>
<dbReference type="SUPFAM" id="SSF51621">
    <property type="entry name" value="Phosphoenolpyruvate/pyruvate domain"/>
    <property type="match status" value="1"/>
</dbReference>
<dbReference type="InterPro" id="IPR001697">
    <property type="entry name" value="Pyr_Knase"/>
</dbReference>
<keyword evidence="9 13" id="KW-0460">Magnesium</keyword>
<dbReference type="EMBL" id="JBGMEL010000011">
    <property type="protein sequence ID" value="MFA0791254.1"/>
    <property type="molecule type" value="Genomic_DNA"/>
</dbReference>
<dbReference type="NCBIfam" id="NF004491">
    <property type="entry name" value="PRK05826.1"/>
    <property type="match status" value="1"/>
</dbReference>
<keyword evidence="4 13" id="KW-0808">Transferase</keyword>
<protein>
    <recommendedName>
        <fullName evidence="3 12">Pyruvate kinase</fullName>
        <ecNumber evidence="3 12">2.7.1.40</ecNumber>
    </recommendedName>
</protein>
<evidence type="ECO:0000256" key="6">
    <source>
        <dbReference type="ARBA" id="ARBA00022741"/>
    </source>
</evidence>
<dbReference type="Gene3D" id="3.20.20.60">
    <property type="entry name" value="Phosphoenolpyruvate-binding domains"/>
    <property type="match status" value="1"/>
</dbReference>
<keyword evidence="6" id="KW-0547">Nucleotide-binding</keyword>
<dbReference type="InterPro" id="IPR015793">
    <property type="entry name" value="Pyrv_Knase_brl"/>
</dbReference>
<dbReference type="PRINTS" id="PR01050">
    <property type="entry name" value="PYRUVTKNASE"/>
</dbReference>
<dbReference type="SUPFAM" id="SSF52935">
    <property type="entry name" value="PK C-terminal domain-like"/>
    <property type="match status" value="1"/>
</dbReference>
<dbReference type="Gene3D" id="2.40.33.10">
    <property type="entry name" value="PK beta-barrel domain-like"/>
    <property type="match status" value="1"/>
</dbReference>
<evidence type="ECO:0000256" key="7">
    <source>
        <dbReference type="ARBA" id="ARBA00022777"/>
    </source>
</evidence>
<evidence type="ECO:0000256" key="13">
    <source>
        <dbReference type="RuleBase" id="RU000504"/>
    </source>
</evidence>
<dbReference type="InterPro" id="IPR015795">
    <property type="entry name" value="Pyrv_Knase_C"/>
</dbReference>
<evidence type="ECO:0000256" key="9">
    <source>
        <dbReference type="ARBA" id="ARBA00022842"/>
    </source>
</evidence>
<dbReference type="InterPro" id="IPR036918">
    <property type="entry name" value="Pyrv_Knase_C_sf"/>
</dbReference>
<gene>
    <name evidence="16" type="primary">pyk</name>
    <name evidence="16" type="ORF">ACCI51_11920</name>
</gene>
<dbReference type="Pfam" id="PF00224">
    <property type="entry name" value="PK"/>
    <property type="match status" value="1"/>
</dbReference>
<evidence type="ECO:0000256" key="8">
    <source>
        <dbReference type="ARBA" id="ARBA00022840"/>
    </source>
</evidence>
<evidence type="ECO:0000256" key="10">
    <source>
        <dbReference type="ARBA" id="ARBA00023152"/>
    </source>
</evidence>
<evidence type="ECO:0000313" key="16">
    <source>
        <dbReference type="EMBL" id="MFA0791254.1"/>
    </source>
</evidence>
<feature type="domain" description="Pyruvate kinase barrel" evidence="14">
    <location>
        <begin position="2"/>
        <end position="328"/>
    </location>
</feature>
<dbReference type="InterPro" id="IPR015813">
    <property type="entry name" value="Pyrv/PenolPyrv_kinase-like_dom"/>
</dbReference>
<dbReference type="InterPro" id="IPR015806">
    <property type="entry name" value="Pyrv_Knase_insert_dom_sf"/>
</dbReference>
<keyword evidence="8" id="KW-0067">ATP-binding</keyword>
<dbReference type="PANTHER" id="PTHR11817">
    <property type="entry name" value="PYRUVATE KINASE"/>
    <property type="match status" value="1"/>
</dbReference>
<evidence type="ECO:0000256" key="5">
    <source>
        <dbReference type="ARBA" id="ARBA00022723"/>
    </source>
</evidence>
<feature type="domain" description="Pyruvate kinase C-terminal" evidence="15">
    <location>
        <begin position="362"/>
        <end position="475"/>
    </location>
</feature>
<dbReference type="Pfam" id="PF02887">
    <property type="entry name" value="PK_C"/>
    <property type="match status" value="1"/>
</dbReference>
<keyword evidence="5" id="KW-0479">Metal-binding</keyword>
<keyword evidence="11 16" id="KW-0670">Pyruvate</keyword>
<evidence type="ECO:0000313" key="17">
    <source>
        <dbReference type="Proteomes" id="UP001569414"/>
    </source>
</evidence>
<dbReference type="EC" id="2.7.1.40" evidence="3 12"/>
<comment type="pathway">
    <text evidence="1 13">Carbohydrate degradation; glycolysis; pyruvate from D-glyceraldehyde 3-phosphate: step 5/5.</text>
</comment>
<evidence type="ECO:0000256" key="12">
    <source>
        <dbReference type="NCBIfam" id="TIGR01064"/>
    </source>
</evidence>
<dbReference type="GO" id="GO:0004743">
    <property type="term" value="F:pyruvate kinase activity"/>
    <property type="evidence" value="ECO:0007669"/>
    <property type="project" value="UniProtKB-EC"/>
</dbReference>
<evidence type="ECO:0000256" key="1">
    <source>
        <dbReference type="ARBA" id="ARBA00004997"/>
    </source>
</evidence>
<evidence type="ECO:0000259" key="14">
    <source>
        <dbReference type="Pfam" id="PF00224"/>
    </source>
</evidence>
<name>A0ABV4NQH7_9GAMM</name>
<sequence length="478" mass="51751">MIRRTKIVATLGPATDEGDILRQLIAAGVNIVRLNFSHGEIEEHRRRAEQVRVESARQGCHVAILGDLQGPKIRVGDFSTGGVHLDSGSEFILDPSWSREGGNSTGVSVDYPSLASDCCPGDSLLLDDGRLSLCIKKIEGSAVITEVRDGGWLSNRKGINKRGGGLTAPALTDKDLCDIQVAADLQLDYLAVSFPRDARDIHRARELLQQAGGNSQIVAKIERAEAIASDEHLQALILASDVIMVARGDLAVEIGDAELMGVQKHLIRFARYLNRTVITATQMMESMISSPVPTRAEVCDVANAVLDGTDAVMLSAETASGQYPVETVRHMAEVIMGAEKHRATQRPSDVLRGNYPAGDACIAVAAITIANHCRDIKAIICQTETGNTALLMSRVRAVIPIYAFCRHRRICNRVALYRGVDPVLMAVAGIDGPSRDQKAINHLKQRNLLKSGEFVLVSRGYRQDAGGQTDTLRVVRVD</sequence>
<evidence type="ECO:0000256" key="2">
    <source>
        <dbReference type="ARBA" id="ARBA00008663"/>
    </source>
</evidence>
<accession>A0ABV4NQH7</accession>
<keyword evidence="7 13" id="KW-0418">Kinase</keyword>